<dbReference type="PANTHER" id="PTHR43747">
    <property type="entry name" value="FAD-BINDING PROTEIN"/>
    <property type="match status" value="1"/>
</dbReference>
<dbReference type="Proteomes" id="UP001057702">
    <property type="component" value="Unassembled WGS sequence"/>
</dbReference>
<gene>
    <name evidence="2" type="ORF">NGB36_27635</name>
</gene>
<evidence type="ECO:0000256" key="1">
    <source>
        <dbReference type="ARBA" id="ARBA00038396"/>
    </source>
</evidence>
<comment type="similarity">
    <text evidence="1">Belongs to the flavin-dependent halogenase family. Bacterial tryptophan halogenase subfamily.</text>
</comment>
<dbReference type="RefSeq" id="WP_255923299.1">
    <property type="nucleotide sequence ID" value="NZ_JANFNG010000032.1"/>
</dbReference>
<evidence type="ECO:0000313" key="3">
    <source>
        <dbReference type="Proteomes" id="UP001057702"/>
    </source>
</evidence>
<evidence type="ECO:0000313" key="2">
    <source>
        <dbReference type="EMBL" id="MCQ4084246.1"/>
    </source>
</evidence>
<reference evidence="2" key="1">
    <citation type="submission" date="2022-06" db="EMBL/GenBank/DDBJ databases">
        <title>Draft genome sequence of Streptomyces sp. RB6PN25 isolated from peat swamp forest in Thailand.</title>
        <authorList>
            <person name="Duangmal K."/>
            <person name="Klaysubun C."/>
        </authorList>
    </citation>
    <scope>NUCLEOTIDE SEQUENCE</scope>
    <source>
        <strain evidence="2">RB6PN25</strain>
    </source>
</reference>
<accession>A0ABT1Q2U7</accession>
<dbReference type="InterPro" id="IPR036188">
    <property type="entry name" value="FAD/NAD-bd_sf"/>
</dbReference>
<name>A0ABT1Q2U7_9ACTN</name>
<dbReference type="EMBL" id="JANFNG010000032">
    <property type="protein sequence ID" value="MCQ4084246.1"/>
    <property type="molecule type" value="Genomic_DNA"/>
</dbReference>
<dbReference type="SUPFAM" id="SSF51905">
    <property type="entry name" value="FAD/NAD(P)-binding domain"/>
    <property type="match status" value="1"/>
</dbReference>
<organism evidence="2 3">
    <name type="scientific">Streptomyces humicola</name>
    <dbReference type="NCBI Taxonomy" id="2953240"/>
    <lineage>
        <taxon>Bacteria</taxon>
        <taxon>Bacillati</taxon>
        <taxon>Actinomycetota</taxon>
        <taxon>Actinomycetes</taxon>
        <taxon>Kitasatosporales</taxon>
        <taxon>Streptomycetaceae</taxon>
        <taxon>Streptomyces</taxon>
    </lineage>
</organism>
<dbReference type="Pfam" id="PF04820">
    <property type="entry name" value="Trp_halogenase"/>
    <property type="match status" value="1"/>
</dbReference>
<comment type="caution">
    <text evidence="2">The sequence shown here is derived from an EMBL/GenBank/DDBJ whole genome shotgun (WGS) entry which is preliminary data.</text>
</comment>
<dbReference type="InterPro" id="IPR050816">
    <property type="entry name" value="Flavin-dep_Halogenase_NPB"/>
</dbReference>
<dbReference type="Gene3D" id="3.50.50.60">
    <property type="entry name" value="FAD/NAD(P)-binding domain"/>
    <property type="match status" value="1"/>
</dbReference>
<dbReference type="PANTHER" id="PTHR43747:SF4">
    <property type="entry name" value="FLAVIN-DEPENDENT TRYPTOPHAN HALOGENASE"/>
    <property type="match status" value="1"/>
</dbReference>
<keyword evidence="3" id="KW-1185">Reference proteome</keyword>
<protein>
    <submittedName>
        <fullName evidence="2">Tryptophan 7-halogenase</fullName>
    </submittedName>
</protein>
<proteinExistence type="inferred from homology"/>
<sequence>MDHKTLGKGLAPEDGNELDRLLAALPAQEADSVRAWLPGGGPGTTDPMAMLGTLAATASDVPKPEDNDPKAIRRIGVIGGGTAGYLAALALKAKRPWLDVTLVESKSIPIIGVGEATVSWFTLFLHHYLGIDPQELYAEVKPTWKLGIRFDWGPHPDGFMGPFDWSADSVGLQGAIRTTGNINGSTLGSALMVADRAAVYDVGGSPLSLMKYLPFAYHLDNGRLVSYLARLAERRGIHHVEATLDDVVLGADEWVDHVRAADGRELRFDLYIDCTGFRSRLLGQALKTRYVSFADSLFTDSAVTGNIDHGGTIKPYTQATTMNAGWCWCIPTRESDHRGYVYSSSAISDDEAAHELMTKYPGISEPRVVRFRSGRYEQAWRGNVIGIGNSYGFVEPLESTGLLMIGTEIQTLLSTLPGSWADPQVRDAVNIGLAQHWDAIRWLLAIHYRFNTRKTTPFWKECVSSVDVSGFQPLLDVYAGGAPLSRRSPLVQDLLNRVAPSFFGLFGIDYLLLGQQVPTRLLPMDEPVERWKARRQAADVLVRHSLPTREALEAFGAHAELNRQLLGDEDSWAGPEIARRMGLL</sequence>
<dbReference type="InterPro" id="IPR006905">
    <property type="entry name" value="Flavin_halogenase"/>
</dbReference>